<dbReference type="AlphaFoldDB" id="A0A9J6P8N0"/>
<accession>A0A9J6P8N0</accession>
<keyword evidence="4" id="KW-0677">Repeat</keyword>
<feature type="domain" description="4Fe-4S ferredoxin-type" evidence="8">
    <location>
        <begin position="10"/>
        <end position="39"/>
    </location>
</feature>
<keyword evidence="1" id="KW-0813">Transport</keyword>
<feature type="domain" description="4Fe-4S ferredoxin-type" evidence="8">
    <location>
        <begin position="40"/>
        <end position="69"/>
    </location>
</feature>
<evidence type="ECO:0000256" key="3">
    <source>
        <dbReference type="ARBA" id="ARBA00022723"/>
    </source>
</evidence>
<dbReference type="InterPro" id="IPR017900">
    <property type="entry name" value="4Fe4S_Fe_S_CS"/>
</dbReference>
<keyword evidence="6" id="KW-0408">Iron</keyword>
<evidence type="ECO:0000256" key="4">
    <source>
        <dbReference type="ARBA" id="ARBA00022737"/>
    </source>
</evidence>
<dbReference type="GO" id="GO:0046872">
    <property type="term" value="F:metal ion binding"/>
    <property type="evidence" value="ECO:0007669"/>
    <property type="project" value="UniProtKB-KW"/>
</dbReference>
<dbReference type="EMBL" id="JAGSOJ010000005">
    <property type="protein sequence ID" value="MCM1992265.1"/>
    <property type="molecule type" value="Genomic_DNA"/>
</dbReference>
<dbReference type="Pfam" id="PF12838">
    <property type="entry name" value="Fer4_7"/>
    <property type="match status" value="1"/>
</dbReference>
<keyword evidence="2" id="KW-0004">4Fe-4S</keyword>
<keyword evidence="10" id="KW-1185">Reference proteome</keyword>
<evidence type="ECO:0000256" key="1">
    <source>
        <dbReference type="ARBA" id="ARBA00022448"/>
    </source>
</evidence>
<evidence type="ECO:0000256" key="6">
    <source>
        <dbReference type="ARBA" id="ARBA00023004"/>
    </source>
</evidence>
<evidence type="ECO:0000256" key="5">
    <source>
        <dbReference type="ARBA" id="ARBA00022982"/>
    </source>
</evidence>
<comment type="caution">
    <text evidence="9">The sequence shown here is derived from an EMBL/GenBank/DDBJ whole genome shotgun (WGS) entry which is preliminary data.</text>
</comment>
<dbReference type="PROSITE" id="PS00198">
    <property type="entry name" value="4FE4S_FER_1"/>
    <property type="match status" value="2"/>
</dbReference>
<keyword evidence="7" id="KW-0411">Iron-sulfur</keyword>
<evidence type="ECO:0000313" key="9">
    <source>
        <dbReference type="EMBL" id="MCM1992265.1"/>
    </source>
</evidence>
<gene>
    <name evidence="9" type="ORF">KDK92_21285</name>
</gene>
<dbReference type="InterPro" id="IPR050572">
    <property type="entry name" value="Fe-S_Ferredoxin"/>
</dbReference>
<dbReference type="PANTHER" id="PTHR43687">
    <property type="entry name" value="ADENYLYLSULFATE REDUCTASE, BETA SUBUNIT"/>
    <property type="match status" value="1"/>
</dbReference>
<protein>
    <submittedName>
        <fullName evidence="9">4Fe-4S binding protein</fullName>
    </submittedName>
</protein>
<dbReference type="PANTHER" id="PTHR43687:SF6">
    <property type="entry name" value="L-ASPARTATE SEMIALDEHYDE SULFURTRANSFERASE IRON-SULFUR SUBUNIT"/>
    <property type="match status" value="1"/>
</dbReference>
<proteinExistence type="predicted"/>
<keyword evidence="5" id="KW-0249">Electron transport</keyword>
<sequence length="71" mass="7673">MALKYIKDVSTIKLDVDKCIGCKLCSTVCPHNVILIEDKKAKIVDKNSCIECGACMKNCPTGALWVRSGVG</sequence>
<organism evidence="9 10">
    <name type="scientific">Oceanirhabdus seepicola</name>
    <dbReference type="NCBI Taxonomy" id="2828781"/>
    <lineage>
        <taxon>Bacteria</taxon>
        <taxon>Bacillati</taxon>
        <taxon>Bacillota</taxon>
        <taxon>Clostridia</taxon>
        <taxon>Eubacteriales</taxon>
        <taxon>Clostridiaceae</taxon>
        <taxon>Oceanirhabdus</taxon>
    </lineage>
</organism>
<reference evidence="9" key="1">
    <citation type="journal article" date="2021" name="mSystems">
        <title>Bacteria and Archaea Synergistically Convert Glycine Betaine to Biogenic Methane in the Formosa Cold Seep of the South China Sea.</title>
        <authorList>
            <person name="Li L."/>
            <person name="Zhang W."/>
            <person name="Zhang S."/>
            <person name="Song L."/>
            <person name="Sun Q."/>
            <person name="Zhang H."/>
            <person name="Xiang H."/>
            <person name="Dong X."/>
        </authorList>
    </citation>
    <scope>NUCLEOTIDE SEQUENCE</scope>
    <source>
        <strain evidence="9">ZWT</strain>
    </source>
</reference>
<evidence type="ECO:0000259" key="8">
    <source>
        <dbReference type="PROSITE" id="PS51379"/>
    </source>
</evidence>
<reference evidence="9" key="2">
    <citation type="submission" date="2021-04" db="EMBL/GenBank/DDBJ databases">
        <authorList>
            <person name="Dong X."/>
        </authorList>
    </citation>
    <scope>NUCLEOTIDE SEQUENCE</scope>
    <source>
        <strain evidence="9">ZWT</strain>
    </source>
</reference>
<evidence type="ECO:0000313" key="10">
    <source>
        <dbReference type="Proteomes" id="UP001056429"/>
    </source>
</evidence>
<evidence type="ECO:0000256" key="2">
    <source>
        <dbReference type="ARBA" id="ARBA00022485"/>
    </source>
</evidence>
<keyword evidence="3" id="KW-0479">Metal-binding</keyword>
<dbReference type="GO" id="GO:0051539">
    <property type="term" value="F:4 iron, 4 sulfur cluster binding"/>
    <property type="evidence" value="ECO:0007669"/>
    <property type="project" value="UniProtKB-KW"/>
</dbReference>
<evidence type="ECO:0000256" key="7">
    <source>
        <dbReference type="ARBA" id="ARBA00023014"/>
    </source>
</evidence>
<name>A0A9J6P8N0_9CLOT</name>
<dbReference type="PROSITE" id="PS51379">
    <property type="entry name" value="4FE4S_FER_2"/>
    <property type="match status" value="2"/>
</dbReference>
<dbReference type="InterPro" id="IPR017896">
    <property type="entry name" value="4Fe4S_Fe-S-bd"/>
</dbReference>
<dbReference type="Gene3D" id="3.30.70.20">
    <property type="match status" value="2"/>
</dbReference>
<dbReference type="SUPFAM" id="SSF54862">
    <property type="entry name" value="4Fe-4S ferredoxins"/>
    <property type="match status" value="1"/>
</dbReference>
<dbReference type="Proteomes" id="UP001056429">
    <property type="component" value="Unassembled WGS sequence"/>
</dbReference>
<dbReference type="RefSeq" id="WP_276576076.1">
    <property type="nucleotide sequence ID" value="NZ_JAGSOJ010000005.1"/>
</dbReference>